<name>A0ABX6NIF4_9BACT</name>
<dbReference type="Gene3D" id="3.30.65.10">
    <property type="entry name" value="Bacterial Topoisomerase I, domain 1"/>
    <property type="match status" value="1"/>
</dbReference>
<proteinExistence type="predicted"/>
<reference evidence="2 3" key="1">
    <citation type="submission" date="2019-04" db="EMBL/GenBank/DDBJ databases">
        <title>Isolation and culture of sulfate reducing bacteria from the cold seep of the South China Sea.</title>
        <authorList>
            <person name="Sun C."/>
            <person name="Liu R."/>
        </authorList>
    </citation>
    <scope>NUCLEOTIDE SEQUENCE [LARGE SCALE GENOMIC DNA]</scope>
    <source>
        <strain evidence="2 3">CS1</strain>
    </source>
</reference>
<dbReference type="InterPro" id="IPR013498">
    <property type="entry name" value="Topo_IA_Znf"/>
</dbReference>
<keyword evidence="3" id="KW-1185">Reference proteome</keyword>
<dbReference type="EMBL" id="CP039543">
    <property type="protein sequence ID" value="QJT09470.1"/>
    <property type="molecule type" value="Genomic_DNA"/>
</dbReference>
<dbReference type="RefSeq" id="WP_171267403.1">
    <property type="nucleotide sequence ID" value="NZ_CP039543.1"/>
</dbReference>
<feature type="domain" description="NERD" evidence="1">
    <location>
        <begin position="8"/>
        <end position="125"/>
    </location>
</feature>
<dbReference type="Proteomes" id="UP000503251">
    <property type="component" value="Chromosome"/>
</dbReference>
<dbReference type="Pfam" id="PF01396">
    <property type="entry name" value="Zn_ribbon_Top1"/>
    <property type="match status" value="1"/>
</dbReference>
<evidence type="ECO:0000313" key="2">
    <source>
        <dbReference type="EMBL" id="QJT09470.1"/>
    </source>
</evidence>
<protein>
    <submittedName>
        <fullName evidence="2">NERD domain-containing protein</fullName>
    </submittedName>
</protein>
<dbReference type="SUPFAM" id="SSF57783">
    <property type="entry name" value="Zinc beta-ribbon"/>
    <property type="match status" value="1"/>
</dbReference>
<gene>
    <name evidence="2" type="ORF">E8L03_11195</name>
</gene>
<evidence type="ECO:0000259" key="1">
    <source>
        <dbReference type="PROSITE" id="PS50965"/>
    </source>
</evidence>
<dbReference type="InterPro" id="IPR011528">
    <property type="entry name" value="NERD"/>
</dbReference>
<dbReference type="PROSITE" id="PS50965">
    <property type="entry name" value="NERD"/>
    <property type="match status" value="1"/>
</dbReference>
<sequence length="228" mass="26467">MALKSIIKGFVGKQTVRFGCWAKLDSRGYRRLHNITLQTDNGTTQIDHVIVSRYGIFVIETKHYDGWIFGSEKDRQWTQTFGRKKFRFQNPLHQNYKHIKALSDATGIDKECFHSIVFFSGESTFKTEMPANVMNRGFTRYIKQFKTALFTDGEVDDIIERLSSERMARTLATRRKHIRSVKERYESTDTCPKCGQALVERTVRNGPRQGAKFLGCSGYPKCRFTREL</sequence>
<organism evidence="2 3">
    <name type="scientific">Oceanidesulfovibrio marinus</name>
    <dbReference type="NCBI Taxonomy" id="370038"/>
    <lineage>
        <taxon>Bacteria</taxon>
        <taxon>Pseudomonadati</taxon>
        <taxon>Thermodesulfobacteriota</taxon>
        <taxon>Desulfovibrionia</taxon>
        <taxon>Desulfovibrionales</taxon>
        <taxon>Desulfovibrionaceae</taxon>
        <taxon>Oceanidesulfovibrio</taxon>
    </lineage>
</organism>
<evidence type="ECO:0000313" key="3">
    <source>
        <dbReference type="Proteomes" id="UP000503251"/>
    </source>
</evidence>
<dbReference type="Pfam" id="PF08378">
    <property type="entry name" value="NERD"/>
    <property type="match status" value="1"/>
</dbReference>
<accession>A0ABX6NIF4</accession>